<dbReference type="AlphaFoldDB" id="A0A484NET4"/>
<feature type="compositionally biased region" description="Low complexity" evidence="1">
    <location>
        <begin position="44"/>
        <end position="61"/>
    </location>
</feature>
<gene>
    <name evidence="2" type="ORF">CCAM_LOCUS41691</name>
</gene>
<dbReference type="Proteomes" id="UP000595140">
    <property type="component" value="Unassembled WGS sequence"/>
</dbReference>
<evidence type="ECO:0000313" key="2">
    <source>
        <dbReference type="EMBL" id="VFQ99915.1"/>
    </source>
</evidence>
<protein>
    <submittedName>
        <fullName evidence="2">Uncharacterized protein</fullName>
    </submittedName>
</protein>
<dbReference type="EMBL" id="OOIL02006673">
    <property type="protein sequence ID" value="VFQ99915.1"/>
    <property type="molecule type" value="Genomic_DNA"/>
</dbReference>
<evidence type="ECO:0000256" key="1">
    <source>
        <dbReference type="SAM" id="MobiDB-lite"/>
    </source>
</evidence>
<feature type="region of interest" description="Disordered" evidence="1">
    <location>
        <begin position="1"/>
        <end position="66"/>
    </location>
</feature>
<proteinExistence type="predicted"/>
<name>A0A484NET4_9ASTE</name>
<feature type="compositionally biased region" description="Low complexity" evidence="1">
    <location>
        <begin position="1"/>
        <end position="20"/>
    </location>
</feature>
<sequence length="108" mass="11762">MFVSSSSSGQPGAAAAAESTAELRRRQPPFLRPSSRSRHRRTRAAATSLPSNSSSIPSISSGPQDEVLDPEFATHAAECVVLFMEMLKCLYSLENFDGNWPPSIPRRI</sequence>
<keyword evidence="3" id="KW-1185">Reference proteome</keyword>
<organism evidence="2 3">
    <name type="scientific">Cuscuta campestris</name>
    <dbReference type="NCBI Taxonomy" id="132261"/>
    <lineage>
        <taxon>Eukaryota</taxon>
        <taxon>Viridiplantae</taxon>
        <taxon>Streptophyta</taxon>
        <taxon>Embryophyta</taxon>
        <taxon>Tracheophyta</taxon>
        <taxon>Spermatophyta</taxon>
        <taxon>Magnoliopsida</taxon>
        <taxon>eudicotyledons</taxon>
        <taxon>Gunneridae</taxon>
        <taxon>Pentapetalae</taxon>
        <taxon>asterids</taxon>
        <taxon>lamiids</taxon>
        <taxon>Solanales</taxon>
        <taxon>Convolvulaceae</taxon>
        <taxon>Cuscuteae</taxon>
        <taxon>Cuscuta</taxon>
        <taxon>Cuscuta subgen. Grammica</taxon>
        <taxon>Cuscuta sect. Cleistogrammica</taxon>
    </lineage>
</organism>
<evidence type="ECO:0000313" key="3">
    <source>
        <dbReference type="Proteomes" id="UP000595140"/>
    </source>
</evidence>
<accession>A0A484NET4</accession>
<reference evidence="2 3" key="1">
    <citation type="submission" date="2018-04" db="EMBL/GenBank/DDBJ databases">
        <authorList>
            <person name="Vogel A."/>
        </authorList>
    </citation>
    <scope>NUCLEOTIDE SEQUENCE [LARGE SCALE GENOMIC DNA]</scope>
</reference>